<dbReference type="KEGG" id="tvo:TVG0956419"/>
<name>Q97A82_THEVO</name>
<dbReference type="PhylomeDB" id="Q97A82"/>
<protein>
    <submittedName>
        <fullName evidence="2">TVG0956419 protein</fullName>
    </submittedName>
</protein>
<dbReference type="InterPro" id="IPR007050">
    <property type="entry name" value="HTH_bacterioopsin"/>
</dbReference>
<gene>
    <name evidence="2" type="ORF">TVG0956419</name>
</gene>
<proteinExistence type="predicted"/>
<dbReference type="HOGENOM" id="CLU_1248231_0_0_2"/>
<dbReference type="GeneID" id="1442012"/>
<dbReference type="RefSeq" id="WP_048054007.1">
    <property type="nucleotide sequence ID" value="NC_002689.2"/>
</dbReference>
<dbReference type="PaxDb" id="273116-14325145"/>
<keyword evidence="3" id="KW-1185">Reference proteome</keyword>
<sequence length="217" mass="24722">MMYYLSFSISSNCGLSAAAEHLQNKIVTLNVINSTDFNTVIAFTLARDIDAMRNDFAKDFKTVYIARGKKAAFINGTKISHGIVPAMISEQIIPLYPIFAENGSEWFNAIVLEKEHIDNFVALIEKKNNIETLDYERIRNGDSMFSIIKNANRGIFTLELTETERRIVNSSLRQGFFSWPRSYDLTSISREFGLTKPTILYHIRNAERKVMEALFGS</sequence>
<reference evidence="2 3" key="1">
    <citation type="journal article" date="1999" name="Proc. Jpn. Acad.">
        <title>Determination of the complete genomic DNA sequence of Thermoplasma volvanium GSS1.</title>
        <authorList>
            <person name="Kawashima T."/>
            <person name="Yamamoto Y."/>
            <person name="Aramaki H."/>
            <person name="Nunoshiba T."/>
            <person name="Kawamoto T."/>
            <person name="Watanabe K."/>
            <person name="Yamazaki M."/>
            <person name="Kanehori K."/>
            <person name="Amano N."/>
            <person name="Ohya Y."/>
            <person name="Makino K."/>
            <person name="Suzuki M."/>
        </authorList>
    </citation>
    <scope>NUCLEOTIDE SEQUENCE [LARGE SCALE GENOMIC DNA]</scope>
    <source>
        <strain evidence="3">ATCC 51530 / DSM 4299 / JCM 9571 / NBRC 15438 / GSS1</strain>
    </source>
</reference>
<evidence type="ECO:0000313" key="3">
    <source>
        <dbReference type="Proteomes" id="UP000001017"/>
    </source>
</evidence>
<dbReference type="PANTHER" id="PTHR34236">
    <property type="entry name" value="DIMETHYL SULFOXIDE REDUCTASE TRANSCRIPTIONAL ACTIVATOR"/>
    <property type="match status" value="1"/>
</dbReference>
<dbReference type="AlphaFoldDB" id="Q97A82"/>
<dbReference type="EMBL" id="BA000011">
    <property type="protein sequence ID" value="BAB60070.1"/>
    <property type="molecule type" value="Genomic_DNA"/>
</dbReference>
<dbReference type="PANTHER" id="PTHR34236:SF1">
    <property type="entry name" value="DIMETHYL SULFOXIDE REDUCTASE TRANSCRIPTIONAL ACTIVATOR"/>
    <property type="match status" value="1"/>
</dbReference>
<dbReference type="DNASU" id="1442012"/>
<dbReference type="OrthoDB" id="168808at2157"/>
<dbReference type="Proteomes" id="UP000001017">
    <property type="component" value="Chromosome"/>
</dbReference>
<evidence type="ECO:0000259" key="1">
    <source>
        <dbReference type="Pfam" id="PF04967"/>
    </source>
</evidence>
<dbReference type="Pfam" id="PF04967">
    <property type="entry name" value="HTH_10"/>
    <property type="match status" value="1"/>
</dbReference>
<feature type="domain" description="HTH bat-type" evidence="1">
    <location>
        <begin position="160"/>
        <end position="212"/>
    </location>
</feature>
<accession>Q97A82</accession>
<evidence type="ECO:0000313" key="2">
    <source>
        <dbReference type="EMBL" id="BAB60070.1"/>
    </source>
</evidence>
<reference evidence="2 3" key="2">
    <citation type="journal article" date="2000" name="Proc. Natl. Acad. Sci. U.S.A.">
        <title>Archaeal adaptation to higher temperatures revealed by genomic sequence of Thermoplasma volcanium.</title>
        <authorList>
            <person name="Kawashima T."/>
            <person name="Amano N."/>
            <person name="Koike H."/>
            <person name="Makino S."/>
            <person name="Higuchi S."/>
            <person name="Kawashima-Ohya Y."/>
            <person name="Watanabe K."/>
            <person name="Yamazaki M."/>
            <person name="Kanehori K."/>
            <person name="Kawamoto T."/>
            <person name="Nunoshiba T."/>
            <person name="Yamamoto Y."/>
            <person name="Aramaki H."/>
            <person name="Makino K."/>
            <person name="Suzuki M."/>
        </authorList>
    </citation>
    <scope>NUCLEOTIDE SEQUENCE [LARGE SCALE GENOMIC DNA]</scope>
    <source>
        <strain evidence="3">ATCC 51530 / DSM 4299 / JCM 9571 / NBRC 15438 / GSS1</strain>
    </source>
</reference>
<dbReference type="eggNOG" id="arCOG02283">
    <property type="taxonomic scope" value="Archaea"/>
</dbReference>
<organism evidence="2 3">
    <name type="scientific">Thermoplasma volcanium (strain ATCC 51530 / DSM 4299 / JCM 9571 / NBRC 15438 / GSS1)</name>
    <dbReference type="NCBI Taxonomy" id="273116"/>
    <lineage>
        <taxon>Archaea</taxon>
        <taxon>Methanobacteriati</taxon>
        <taxon>Thermoplasmatota</taxon>
        <taxon>Thermoplasmata</taxon>
        <taxon>Thermoplasmatales</taxon>
        <taxon>Thermoplasmataceae</taxon>
        <taxon>Thermoplasma</taxon>
    </lineage>
</organism>